<feature type="transmembrane region" description="Helical" evidence="14">
    <location>
        <begin position="668"/>
        <end position="687"/>
    </location>
</feature>
<evidence type="ECO:0000256" key="8">
    <source>
        <dbReference type="ARBA" id="ARBA00022737"/>
    </source>
</evidence>
<feature type="domain" description="MIR" evidence="16">
    <location>
        <begin position="464"/>
        <end position="522"/>
    </location>
</feature>
<proteinExistence type="inferred from homology"/>
<dbReference type="CDD" id="cd23284">
    <property type="entry name" value="beta-trefoil_MIR_PMT2-like"/>
    <property type="match status" value="1"/>
</dbReference>
<comment type="pathway">
    <text evidence="2 14">Protein modification; protein glycosylation.</text>
</comment>
<keyword evidence="8" id="KW-0677">Repeat</keyword>
<dbReference type="SMART" id="SM00472">
    <property type="entry name" value="MIR"/>
    <property type="match status" value="3"/>
</dbReference>
<dbReference type="GO" id="GO:0004169">
    <property type="term" value="F:dolichyl-phosphate-mannose-protein mannosyltransferase activity"/>
    <property type="evidence" value="ECO:0007669"/>
    <property type="project" value="UniProtKB-UniRule"/>
</dbReference>
<sequence length="740" mass="84296">MADSAISTGAKHDSDLRRRNVPDATKAQAFTPAATEKDDKKRKPQSTSFLQVLASWEPVLAPIILTLLSLFTRLYRIGRSNIVTWDEAHFGKFGSHYLKREFYFDVHPPLGKMLVGLSGYLAGYNGSFEFKSGEKYPEDVNYTFMRAFNAMFGVVCVPLAYYTARDLNFRKATVWLISFMVLFENSYATISRFILLDSMLLCFTFTTTMCWARFHRLQRQSFSLEWYIWLCLTGLSIGCVCSVKWVGFFCTAIVGLYTIEDLWNKFGDLKISQATLAKHLFARVGGLIVIPILVYMASFYAHFLVLSNSGPGDAQMSSLFQANLRGTEVGRDSPLEVALGSRVTLKNMGYGGGLLHSHVQTFPEGSNQQQVTCYHHKDANNDWFIYPNRHDADYDAEADLRFIGDGQTIRLIHGSTGRNLHSHAIPAPISKSHNEVSCYGNITIGDDKDHWKIEVVDDAASRDRSRIRTLTTAFRLRHPVLGCYLRAGNVNLPQWGFKQIETTCVKENKPGDVYTHWNVESHNNERLPPGDPGSYKSPFLKDFIHLNVAMMTSNNALVPDPDKQDDLASKFWQWPILNVGLRMCSWDDSVTKYFLLGNPLVYWGSTAGLGGFGLLFVWYLLRWQRGYQELSQADIDQIHYSGIYPVIGWVLHYLPFIIMARVTYVHHYYPALYYGILTFGFCVDWISRSLNARVVVIMYAVLYAIIIGLFIHFRAIVFGMEGPSQQWNHLRWLSGWRISN</sequence>
<evidence type="ECO:0000256" key="6">
    <source>
        <dbReference type="ARBA" id="ARBA00022679"/>
    </source>
</evidence>
<feature type="transmembrane region" description="Helical" evidence="14">
    <location>
        <begin position="226"/>
        <end position="259"/>
    </location>
</feature>
<evidence type="ECO:0000313" key="18">
    <source>
        <dbReference type="Proteomes" id="UP001149165"/>
    </source>
</evidence>
<evidence type="ECO:0000256" key="4">
    <source>
        <dbReference type="ARBA" id="ARBA00012839"/>
    </source>
</evidence>
<dbReference type="SUPFAM" id="SSF82109">
    <property type="entry name" value="MIR domain"/>
    <property type="match status" value="1"/>
</dbReference>
<evidence type="ECO:0000256" key="12">
    <source>
        <dbReference type="ARBA" id="ARBA00045085"/>
    </source>
</evidence>
<keyword evidence="9 14" id="KW-0256">Endoplasmic reticulum</keyword>
<comment type="similarity">
    <text evidence="3 14">Belongs to the glycosyltransferase 39 family.</text>
</comment>
<dbReference type="GO" id="GO:0005789">
    <property type="term" value="C:endoplasmic reticulum membrane"/>
    <property type="evidence" value="ECO:0007669"/>
    <property type="project" value="UniProtKB-SubCell"/>
</dbReference>
<dbReference type="Pfam" id="PF02366">
    <property type="entry name" value="PMT"/>
    <property type="match status" value="1"/>
</dbReference>
<feature type="transmembrane region" description="Helical" evidence="14">
    <location>
        <begin position="694"/>
        <end position="717"/>
    </location>
</feature>
<feature type="transmembrane region" description="Helical" evidence="14">
    <location>
        <begin position="169"/>
        <end position="187"/>
    </location>
</feature>
<feature type="transmembrane region" description="Helical" evidence="14">
    <location>
        <begin position="600"/>
        <end position="621"/>
    </location>
</feature>
<keyword evidence="7 14" id="KW-0812">Transmembrane</keyword>
<dbReference type="InterPro" id="IPR027005">
    <property type="entry name" value="PMT-like"/>
</dbReference>
<dbReference type="InterPro" id="IPR016093">
    <property type="entry name" value="MIR_motif"/>
</dbReference>
<dbReference type="InterPro" id="IPR036300">
    <property type="entry name" value="MIR_dom_sf"/>
</dbReference>
<feature type="domain" description="MIR" evidence="16">
    <location>
        <begin position="334"/>
        <end position="388"/>
    </location>
</feature>
<comment type="subcellular location">
    <subcellularLocation>
        <location evidence="1 14">Endoplasmic reticulum membrane</location>
        <topology evidence="1 14">Multi-pass membrane protein</topology>
    </subcellularLocation>
</comment>
<dbReference type="Pfam" id="PF16192">
    <property type="entry name" value="PMT_4TMC"/>
    <property type="match status" value="1"/>
</dbReference>
<keyword evidence="18" id="KW-1185">Reference proteome</keyword>
<feature type="region of interest" description="Disordered" evidence="15">
    <location>
        <begin position="1"/>
        <end position="42"/>
    </location>
</feature>
<evidence type="ECO:0000256" key="10">
    <source>
        <dbReference type="ARBA" id="ARBA00022989"/>
    </source>
</evidence>
<gene>
    <name evidence="17" type="ORF">N7456_008533</name>
</gene>
<reference evidence="17" key="2">
    <citation type="journal article" date="2023" name="IMA Fungus">
        <title>Comparative genomic study of the Penicillium genus elucidates a diverse pangenome and 15 lateral gene transfer events.</title>
        <authorList>
            <person name="Petersen C."/>
            <person name="Sorensen T."/>
            <person name="Nielsen M.R."/>
            <person name="Sondergaard T.E."/>
            <person name="Sorensen J.L."/>
            <person name="Fitzpatrick D.A."/>
            <person name="Frisvad J.C."/>
            <person name="Nielsen K.L."/>
        </authorList>
    </citation>
    <scope>NUCLEOTIDE SEQUENCE</scope>
    <source>
        <strain evidence="17">IBT 30069</strain>
    </source>
</reference>
<protein>
    <recommendedName>
        <fullName evidence="4 14">Dolichyl-phosphate-mannose--protein mannosyltransferase</fullName>
        <ecNumber evidence="4 14">2.4.1.109</ecNumber>
    </recommendedName>
</protein>
<dbReference type="EMBL" id="JAPQKH010000006">
    <property type="protein sequence ID" value="KAJ5092672.1"/>
    <property type="molecule type" value="Genomic_DNA"/>
</dbReference>
<keyword evidence="10 14" id="KW-1133">Transmembrane helix</keyword>
<dbReference type="AlphaFoldDB" id="A0A9W9K597"/>
<organism evidence="17 18">
    <name type="scientific">Penicillium angulare</name>
    <dbReference type="NCBI Taxonomy" id="116970"/>
    <lineage>
        <taxon>Eukaryota</taxon>
        <taxon>Fungi</taxon>
        <taxon>Dikarya</taxon>
        <taxon>Ascomycota</taxon>
        <taxon>Pezizomycotina</taxon>
        <taxon>Eurotiomycetes</taxon>
        <taxon>Eurotiomycetidae</taxon>
        <taxon>Eurotiales</taxon>
        <taxon>Aspergillaceae</taxon>
        <taxon>Penicillium</taxon>
    </lineage>
</organism>
<comment type="function">
    <text evidence="14">Transfers mannose from Dol-P-mannose to Ser or Thr residues on proteins.</text>
</comment>
<keyword evidence="6 14" id="KW-0808">Transferase</keyword>
<dbReference type="Proteomes" id="UP001149165">
    <property type="component" value="Unassembled WGS sequence"/>
</dbReference>
<dbReference type="FunFam" id="2.80.10.50:FF:000012">
    <property type="entry name" value="Protein O-mannosyl-transferase 1"/>
    <property type="match status" value="1"/>
</dbReference>
<feature type="transmembrane region" description="Helical" evidence="14">
    <location>
        <begin position="144"/>
        <end position="163"/>
    </location>
</feature>
<comment type="caution">
    <text evidence="17">The sequence shown here is derived from an EMBL/GenBank/DDBJ whole genome shotgun (WGS) entry which is preliminary data.</text>
</comment>
<dbReference type="PROSITE" id="PS50919">
    <property type="entry name" value="MIR"/>
    <property type="match status" value="3"/>
</dbReference>
<evidence type="ECO:0000256" key="5">
    <source>
        <dbReference type="ARBA" id="ARBA00022676"/>
    </source>
</evidence>
<evidence type="ECO:0000256" key="7">
    <source>
        <dbReference type="ARBA" id="ARBA00022692"/>
    </source>
</evidence>
<keyword evidence="11 14" id="KW-0472">Membrane</keyword>
<feature type="transmembrane region" description="Helical" evidence="14">
    <location>
        <begin position="280"/>
        <end position="301"/>
    </location>
</feature>
<dbReference type="InterPro" id="IPR032421">
    <property type="entry name" value="PMT_4TMC"/>
</dbReference>
<evidence type="ECO:0000256" key="13">
    <source>
        <dbReference type="ARBA" id="ARBA00045102"/>
    </source>
</evidence>
<feature type="domain" description="MIR" evidence="16">
    <location>
        <begin position="400"/>
        <end position="456"/>
    </location>
</feature>
<evidence type="ECO:0000256" key="11">
    <source>
        <dbReference type="ARBA" id="ARBA00023136"/>
    </source>
</evidence>
<reference evidence="17" key="1">
    <citation type="submission" date="2022-11" db="EMBL/GenBank/DDBJ databases">
        <authorList>
            <person name="Petersen C."/>
        </authorList>
    </citation>
    <scope>NUCLEOTIDE SEQUENCE</scope>
    <source>
        <strain evidence="17">IBT 30069</strain>
    </source>
</reference>
<dbReference type="OrthoDB" id="292747at2759"/>
<feature type="compositionally biased region" description="Basic and acidic residues" evidence="15">
    <location>
        <begin position="10"/>
        <end position="21"/>
    </location>
</feature>
<accession>A0A9W9K597</accession>
<evidence type="ECO:0000256" key="3">
    <source>
        <dbReference type="ARBA" id="ARBA00007222"/>
    </source>
</evidence>
<name>A0A9W9K597_9EURO</name>
<dbReference type="Gene3D" id="2.80.10.50">
    <property type="match status" value="1"/>
</dbReference>
<comment type="catalytic activity">
    <reaction evidence="12 14">
        <text>a di-trans,poly-cis-dolichyl beta-D-mannosyl phosphate + L-threonyl-[protein] = 3-O-(alpha-D-mannosyl)-L-threonyl-[protein] + a di-trans,poly-cis-dolichyl phosphate + H(+)</text>
        <dbReference type="Rhea" id="RHEA:53396"/>
        <dbReference type="Rhea" id="RHEA-COMP:11060"/>
        <dbReference type="Rhea" id="RHEA-COMP:13547"/>
        <dbReference type="Rhea" id="RHEA-COMP:19498"/>
        <dbReference type="Rhea" id="RHEA-COMP:19501"/>
        <dbReference type="ChEBI" id="CHEBI:15378"/>
        <dbReference type="ChEBI" id="CHEBI:30013"/>
        <dbReference type="ChEBI" id="CHEBI:57683"/>
        <dbReference type="ChEBI" id="CHEBI:58211"/>
        <dbReference type="ChEBI" id="CHEBI:137323"/>
        <dbReference type="EC" id="2.4.1.109"/>
    </reaction>
</comment>
<comment type="catalytic activity">
    <reaction evidence="13 14">
        <text>a di-trans,poly-cis-dolichyl beta-D-mannosyl phosphate + L-seryl-[protein] = 3-O-(alpha-D-mannosyl)-L-seryl-[protein] + a di-trans,poly-cis-dolichyl phosphate + H(+)</text>
        <dbReference type="Rhea" id="RHEA:17377"/>
        <dbReference type="Rhea" id="RHEA-COMP:9863"/>
        <dbReference type="Rhea" id="RHEA-COMP:13546"/>
        <dbReference type="Rhea" id="RHEA-COMP:19498"/>
        <dbReference type="Rhea" id="RHEA-COMP:19501"/>
        <dbReference type="ChEBI" id="CHEBI:15378"/>
        <dbReference type="ChEBI" id="CHEBI:29999"/>
        <dbReference type="ChEBI" id="CHEBI:57683"/>
        <dbReference type="ChEBI" id="CHEBI:58211"/>
        <dbReference type="ChEBI" id="CHEBI:137321"/>
        <dbReference type="EC" id="2.4.1.109"/>
    </reaction>
</comment>
<evidence type="ECO:0000256" key="2">
    <source>
        <dbReference type="ARBA" id="ARBA00004922"/>
    </source>
</evidence>
<evidence type="ECO:0000256" key="9">
    <source>
        <dbReference type="ARBA" id="ARBA00022824"/>
    </source>
</evidence>
<evidence type="ECO:0000259" key="16">
    <source>
        <dbReference type="PROSITE" id="PS50919"/>
    </source>
</evidence>
<evidence type="ECO:0000256" key="14">
    <source>
        <dbReference type="RuleBase" id="RU367007"/>
    </source>
</evidence>
<dbReference type="EC" id="2.4.1.109" evidence="4 14"/>
<evidence type="ECO:0000256" key="15">
    <source>
        <dbReference type="SAM" id="MobiDB-lite"/>
    </source>
</evidence>
<dbReference type="InterPro" id="IPR003342">
    <property type="entry name" value="ArnT-like_N"/>
</dbReference>
<dbReference type="PANTHER" id="PTHR10050">
    <property type="entry name" value="DOLICHYL-PHOSPHATE-MANNOSE--PROTEIN MANNOSYLTRANSFERASE"/>
    <property type="match status" value="1"/>
</dbReference>
<feature type="transmembrane region" description="Helical" evidence="14">
    <location>
        <begin position="49"/>
        <end position="71"/>
    </location>
</feature>
<feature type="transmembrane region" description="Helical" evidence="14">
    <location>
        <begin position="642"/>
        <end position="662"/>
    </location>
</feature>
<dbReference type="Pfam" id="PF02815">
    <property type="entry name" value="MIR"/>
    <property type="match status" value="1"/>
</dbReference>
<evidence type="ECO:0000256" key="1">
    <source>
        <dbReference type="ARBA" id="ARBA00004477"/>
    </source>
</evidence>
<evidence type="ECO:0000313" key="17">
    <source>
        <dbReference type="EMBL" id="KAJ5092672.1"/>
    </source>
</evidence>
<dbReference type="PANTHER" id="PTHR10050:SF46">
    <property type="entry name" value="PROTEIN O-MANNOSYL-TRANSFERASE 2"/>
    <property type="match status" value="1"/>
</dbReference>
<keyword evidence="5 14" id="KW-0328">Glycosyltransferase</keyword>